<sequence length="879" mass="98891">MSSNQGSHRNAGPSSLSGMLSTLVPAIVVGVAFLGFFLWFRSKQKRIYQPRTFMGNFTQEEKTPRTKDTMFGWIKDFLSTPDEFVLSHHSLDGYLYLRFFKILVIIAGVGVIVTWPVLFPVYATGGSGKEQFNILTFGNVEDANRFYATVFISWIYLGFVTYLVAREGMHLIALRQAYLLSPFQASRMSTRTVLFTDIPEAYLSEAKIRSMFEGVKHIWMATDTEELDDMIDDRDKTFTKLEDGECTLITDANKRRIKAEKKRSQGKDAENVNHPTEWIDVKKRPTHKLKPLIGKKVDSIEYCREHLRELIPKIEREQDAHVAGKKPLLSAAFIEFVNVQYAQSAFQQQVSRLPKRFQARAIGARPQEIIWKNLNKNWMLRDVKYVLATAIVVVTIIFWSIPVSFGGFLSNIQGLVDAAPWLSFILNVPSQILGIITGLIPVVWVALLMVLVPIFCRLLATFCGAITTAEVELMTQQWFFAFEVIQVFLITTFASGASAVLSSAVNQPSQIPNLLAQNLPEASNFYISYFILYGIGIASLQLANVVAVLLYWVLGALMDKTPRKKYNRYTTVPGIKWGSFYPKYTLLGVICLSYSCIAPLVLGFAVIGLVLLYLAFKYNMLYAQDCTPVNTNGAGYQRALQHLMVGVYLAEVCLIGLFAIKTGGSSGSAGPLVLEIIFLVATILFHRYVRSMMAPLIHSLPRDLLSASIHKNAIPTQAEAEEGTAAGTLGQEMTDLNDKHGSMDGLKHDNGSTYLQNKPQGKGPKVWLHWLLHPTSLPQFADFFRHPLPDYSEEVRREAYLNPSIVSPLELIWIPHDEAGISEHEMQQSRKDLPQVDITDKEAWLNEKGKLEMPFSGAEDEKNSELARRAPIYEQPVFY</sequence>
<evidence type="ECO:0000313" key="1">
    <source>
        <dbReference type="EMBL" id="KAK3064553.1"/>
    </source>
</evidence>
<evidence type="ECO:0000313" key="2">
    <source>
        <dbReference type="Proteomes" id="UP001186974"/>
    </source>
</evidence>
<name>A0ACC3DAS2_9PEZI</name>
<reference evidence="1" key="1">
    <citation type="submission" date="2024-09" db="EMBL/GenBank/DDBJ databases">
        <title>Black Yeasts Isolated from many extreme environments.</title>
        <authorList>
            <person name="Coleine C."/>
            <person name="Stajich J.E."/>
            <person name="Selbmann L."/>
        </authorList>
    </citation>
    <scope>NUCLEOTIDE SEQUENCE</scope>
    <source>
        <strain evidence="1">CCFEE 5737</strain>
    </source>
</reference>
<proteinExistence type="predicted"/>
<organism evidence="1 2">
    <name type="scientific">Coniosporium uncinatum</name>
    <dbReference type="NCBI Taxonomy" id="93489"/>
    <lineage>
        <taxon>Eukaryota</taxon>
        <taxon>Fungi</taxon>
        <taxon>Dikarya</taxon>
        <taxon>Ascomycota</taxon>
        <taxon>Pezizomycotina</taxon>
        <taxon>Dothideomycetes</taxon>
        <taxon>Dothideomycetes incertae sedis</taxon>
        <taxon>Coniosporium</taxon>
    </lineage>
</organism>
<accession>A0ACC3DAS2</accession>
<comment type="caution">
    <text evidence="1">The sequence shown here is derived from an EMBL/GenBank/DDBJ whole genome shotgun (WGS) entry which is preliminary data.</text>
</comment>
<dbReference type="EMBL" id="JAWDJW010006482">
    <property type="protein sequence ID" value="KAK3064553.1"/>
    <property type="molecule type" value="Genomic_DNA"/>
</dbReference>
<dbReference type="Proteomes" id="UP001186974">
    <property type="component" value="Unassembled WGS sequence"/>
</dbReference>
<protein>
    <submittedName>
        <fullName evidence="1">Uncharacterized protein</fullName>
    </submittedName>
</protein>
<keyword evidence="2" id="KW-1185">Reference proteome</keyword>
<gene>
    <name evidence="1" type="ORF">LTS18_006111</name>
</gene>